<evidence type="ECO:0000313" key="2">
    <source>
        <dbReference type="EMBL" id="GAT76964.1"/>
    </source>
</evidence>
<accession>A0A170RMP5</accession>
<dbReference type="EMBL" id="BDDL01000019">
    <property type="protein sequence ID" value="GAT76964.1"/>
    <property type="molecule type" value="Genomic_DNA"/>
</dbReference>
<evidence type="ECO:0000313" key="3">
    <source>
        <dbReference type="Proteomes" id="UP000092677"/>
    </source>
</evidence>
<gene>
    <name evidence="2" type="primary">rho</name>
    <name evidence="2" type="ORF">EHRUM2_01660</name>
</gene>
<protein>
    <submittedName>
        <fullName evidence="2">Transcription termination factor Rho</fullName>
    </submittedName>
</protein>
<comment type="caution">
    <text evidence="2">The sequence shown here is derived from an EMBL/GenBank/DDBJ whole genome shotgun (WGS) entry which is preliminary data.</text>
</comment>
<proteinExistence type="predicted"/>
<organism evidence="2 3">
    <name type="scientific">Ehrlichia ruminantium</name>
    <name type="common">heartwater rickettsia</name>
    <name type="synonym">Cowdria ruminantium</name>
    <dbReference type="NCBI Taxonomy" id="779"/>
    <lineage>
        <taxon>Bacteria</taxon>
        <taxon>Pseudomonadati</taxon>
        <taxon>Pseudomonadota</taxon>
        <taxon>Alphaproteobacteria</taxon>
        <taxon>Rickettsiales</taxon>
        <taxon>Anaplasmataceae</taxon>
        <taxon>Ehrlichia</taxon>
    </lineage>
</organism>
<feature type="compositionally biased region" description="Basic residues" evidence="1">
    <location>
        <begin position="1"/>
        <end position="18"/>
    </location>
</feature>
<dbReference type="AlphaFoldDB" id="A0A170RMP5"/>
<dbReference type="Proteomes" id="UP000092677">
    <property type="component" value="Unassembled WGS sequence"/>
</dbReference>
<reference evidence="3" key="1">
    <citation type="submission" date="2016-05" db="EMBL/GenBank/DDBJ databases">
        <title>Draft genome sequences of four strains of Ehrlichia ruminantium, a tick-borne pathogen of ruminants, isolated from Zimbabwe, The Gambia and Ghana.</title>
        <authorList>
            <person name="Nakao R."/>
            <person name="Jongejan F."/>
            <person name="Sugimoto C."/>
        </authorList>
    </citation>
    <scope>NUCLEOTIDE SEQUENCE [LARGE SCALE GENOMIC DNA]</scope>
    <source>
        <strain evidence="3">Kerr Seringe</strain>
    </source>
</reference>
<name>A0A170RMP5_EHRRU</name>
<feature type="non-terminal residue" evidence="2">
    <location>
        <position position="33"/>
    </location>
</feature>
<evidence type="ECO:0000256" key="1">
    <source>
        <dbReference type="SAM" id="MobiDB-lite"/>
    </source>
</evidence>
<sequence length="33" mass="3822">MLSDRKRRVRRTGSRKSNKSATTESSVLVKEEE</sequence>
<feature type="region of interest" description="Disordered" evidence="1">
    <location>
        <begin position="1"/>
        <end position="33"/>
    </location>
</feature>